<name>A0A210PFC8_MIZYE</name>
<feature type="coiled-coil region" evidence="1">
    <location>
        <begin position="467"/>
        <end position="558"/>
    </location>
</feature>
<dbReference type="EMBL" id="NEDP02076739">
    <property type="protein sequence ID" value="OWF35161.1"/>
    <property type="molecule type" value="Genomic_DNA"/>
</dbReference>
<feature type="coiled-coil region" evidence="1">
    <location>
        <begin position="246"/>
        <end position="303"/>
    </location>
</feature>
<dbReference type="Proteomes" id="UP000242188">
    <property type="component" value="Unassembled WGS sequence"/>
</dbReference>
<organism evidence="3 4">
    <name type="scientific">Mizuhopecten yessoensis</name>
    <name type="common">Japanese scallop</name>
    <name type="synonym">Patinopecten yessoensis</name>
    <dbReference type="NCBI Taxonomy" id="6573"/>
    <lineage>
        <taxon>Eukaryota</taxon>
        <taxon>Metazoa</taxon>
        <taxon>Spiralia</taxon>
        <taxon>Lophotrochozoa</taxon>
        <taxon>Mollusca</taxon>
        <taxon>Bivalvia</taxon>
        <taxon>Autobranchia</taxon>
        <taxon>Pteriomorphia</taxon>
        <taxon>Pectinida</taxon>
        <taxon>Pectinoidea</taxon>
        <taxon>Pectinidae</taxon>
        <taxon>Mizuhopecten</taxon>
    </lineage>
</organism>
<feature type="region of interest" description="Disordered" evidence="2">
    <location>
        <begin position="19"/>
        <end position="44"/>
    </location>
</feature>
<feature type="region of interest" description="Disordered" evidence="2">
    <location>
        <begin position="73"/>
        <end position="93"/>
    </location>
</feature>
<keyword evidence="1" id="KW-0175">Coiled coil</keyword>
<comment type="caution">
    <text evidence="3">The sequence shown here is derived from an EMBL/GenBank/DDBJ whole genome shotgun (WGS) entry which is preliminary data.</text>
</comment>
<dbReference type="AlphaFoldDB" id="A0A210PFC8"/>
<protein>
    <submittedName>
        <fullName evidence="3">Uncharacterized protein</fullName>
    </submittedName>
</protein>
<keyword evidence="4" id="KW-1185">Reference proteome</keyword>
<evidence type="ECO:0000313" key="3">
    <source>
        <dbReference type="EMBL" id="OWF35161.1"/>
    </source>
</evidence>
<evidence type="ECO:0000313" key="4">
    <source>
        <dbReference type="Proteomes" id="UP000242188"/>
    </source>
</evidence>
<dbReference type="OrthoDB" id="10070555at2759"/>
<evidence type="ECO:0000256" key="1">
    <source>
        <dbReference type="SAM" id="Coils"/>
    </source>
</evidence>
<evidence type="ECO:0000256" key="2">
    <source>
        <dbReference type="SAM" id="MobiDB-lite"/>
    </source>
</evidence>
<sequence length="570" mass="68247">MVLTDLPFEHGALIHSRYTTIRRPDSAPAGIKEDEERRQRQTKSYATFLREQERKVGPEGFLDSSRYSHSFVVKKDKSKQKLRKSADSGIPSRPSVVAFSARVEKDGKDHKKRMKVIEEGQMSLRDHMWQHKQEERELKRVEGDIIKNQRAVRHTLRDFENAINKKRMQEEKKLNQGLEVYTKIRRDFVHKKEDLTKTRIQHTMSTEHNTKWQGRKNEVQQSDLSRKYRSKVSELELKRIEVLRMNQDFETKMRQTEEEQLNLQNELAELSINLNMESQKGRVMRFESERERKKNQTNKIQENLQGVDNVKNKLMRSDGDTKAAEMNKRKLSADLSLTKSHLDIKKRDEQRHLTDTQFRLDDNSNIQRQLNEAAFHANLDMKARQIDQKLEAHNARRINKLVSTMSDKKMKEDEKQAVWESRFKRRYNEHKRKEHDDQLKFFQKMVVKGDDCEQSLYNKVRNSEYTRQKQEQTVRRLQQTLADVKRKNSVKIRQELSERQREEKELQEKLIREKAELDKAHAQREESYIKLQQHRQLLKEDKHNLKEHERENARILKISERSDTALTETY</sequence>
<reference evidence="3 4" key="1">
    <citation type="journal article" date="2017" name="Nat. Ecol. Evol.">
        <title>Scallop genome provides insights into evolution of bilaterian karyotype and development.</title>
        <authorList>
            <person name="Wang S."/>
            <person name="Zhang J."/>
            <person name="Jiao W."/>
            <person name="Li J."/>
            <person name="Xun X."/>
            <person name="Sun Y."/>
            <person name="Guo X."/>
            <person name="Huan P."/>
            <person name="Dong B."/>
            <person name="Zhang L."/>
            <person name="Hu X."/>
            <person name="Sun X."/>
            <person name="Wang J."/>
            <person name="Zhao C."/>
            <person name="Wang Y."/>
            <person name="Wang D."/>
            <person name="Huang X."/>
            <person name="Wang R."/>
            <person name="Lv J."/>
            <person name="Li Y."/>
            <person name="Zhang Z."/>
            <person name="Liu B."/>
            <person name="Lu W."/>
            <person name="Hui Y."/>
            <person name="Liang J."/>
            <person name="Zhou Z."/>
            <person name="Hou R."/>
            <person name="Li X."/>
            <person name="Liu Y."/>
            <person name="Li H."/>
            <person name="Ning X."/>
            <person name="Lin Y."/>
            <person name="Zhao L."/>
            <person name="Xing Q."/>
            <person name="Dou J."/>
            <person name="Li Y."/>
            <person name="Mao J."/>
            <person name="Guo H."/>
            <person name="Dou H."/>
            <person name="Li T."/>
            <person name="Mu C."/>
            <person name="Jiang W."/>
            <person name="Fu Q."/>
            <person name="Fu X."/>
            <person name="Miao Y."/>
            <person name="Liu J."/>
            <person name="Yu Q."/>
            <person name="Li R."/>
            <person name="Liao H."/>
            <person name="Li X."/>
            <person name="Kong Y."/>
            <person name="Jiang Z."/>
            <person name="Chourrout D."/>
            <person name="Li R."/>
            <person name="Bao Z."/>
        </authorList>
    </citation>
    <scope>NUCLEOTIDE SEQUENCE [LARGE SCALE GENOMIC DNA]</scope>
    <source>
        <strain evidence="3 4">PY_sf001</strain>
    </source>
</reference>
<proteinExistence type="predicted"/>
<accession>A0A210PFC8</accession>
<gene>
    <name evidence="3" type="ORF">KP79_PYT05405</name>
</gene>